<dbReference type="Proteomes" id="UP001283361">
    <property type="component" value="Unassembled WGS sequence"/>
</dbReference>
<evidence type="ECO:0000256" key="4">
    <source>
        <dbReference type="ARBA" id="ARBA00022741"/>
    </source>
</evidence>
<dbReference type="SUPFAM" id="SSF53822">
    <property type="entry name" value="Periplasmic binding protein-like I"/>
    <property type="match status" value="1"/>
</dbReference>
<organism evidence="9 10">
    <name type="scientific">Elysia crispata</name>
    <name type="common">lettuce slug</name>
    <dbReference type="NCBI Taxonomy" id="231223"/>
    <lineage>
        <taxon>Eukaryota</taxon>
        <taxon>Metazoa</taxon>
        <taxon>Spiralia</taxon>
        <taxon>Lophotrochozoa</taxon>
        <taxon>Mollusca</taxon>
        <taxon>Gastropoda</taxon>
        <taxon>Heterobranchia</taxon>
        <taxon>Euthyneura</taxon>
        <taxon>Panpulmonata</taxon>
        <taxon>Sacoglossa</taxon>
        <taxon>Placobranchoidea</taxon>
        <taxon>Plakobranchidae</taxon>
        <taxon>Elysia</taxon>
    </lineage>
</organism>
<dbReference type="GO" id="GO:0007168">
    <property type="term" value="P:receptor guanylyl cyclase signaling pathway"/>
    <property type="evidence" value="ECO:0007669"/>
    <property type="project" value="TreeGrafter"/>
</dbReference>
<keyword evidence="5" id="KW-0675">Receptor</keyword>
<reference evidence="9" key="1">
    <citation type="journal article" date="2023" name="G3 (Bethesda)">
        <title>A reference genome for the long-term kleptoplast-retaining sea slug Elysia crispata morphotype clarki.</title>
        <authorList>
            <person name="Eastman K.E."/>
            <person name="Pendleton A.L."/>
            <person name="Shaikh M.A."/>
            <person name="Suttiyut T."/>
            <person name="Ogas R."/>
            <person name="Tomko P."/>
            <person name="Gavelis G."/>
            <person name="Widhalm J.R."/>
            <person name="Wisecaver J.H."/>
        </authorList>
    </citation>
    <scope>NUCLEOTIDE SEQUENCE</scope>
    <source>
        <strain evidence="9">ECLA1</strain>
    </source>
</reference>
<evidence type="ECO:0000256" key="6">
    <source>
        <dbReference type="ARBA" id="ARBA00023180"/>
    </source>
</evidence>
<keyword evidence="8" id="KW-0812">Transmembrane</keyword>
<evidence type="ECO:0000256" key="1">
    <source>
        <dbReference type="ARBA" id="ARBA00001436"/>
    </source>
</evidence>
<dbReference type="InterPro" id="IPR001170">
    <property type="entry name" value="ANPR/GUC"/>
</dbReference>
<dbReference type="EMBL" id="JAWDGP010001231">
    <property type="protein sequence ID" value="KAK3793475.1"/>
    <property type="molecule type" value="Genomic_DNA"/>
</dbReference>
<evidence type="ECO:0000256" key="3">
    <source>
        <dbReference type="ARBA" id="ARBA00022729"/>
    </source>
</evidence>
<evidence type="ECO:0000256" key="7">
    <source>
        <dbReference type="ARBA" id="ARBA00023239"/>
    </source>
</evidence>
<keyword evidence="8" id="KW-1133">Transmembrane helix</keyword>
<keyword evidence="6" id="KW-0325">Glycoprotein</keyword>
<dbReference type="InterPro" id="IPR050401">
    <property type="entry name" value="Cyclic_nucleotide_synthase"/>
</dbReference>
<dbReference type="Gene3D" id="3.40.50.2300">
    <property type="match status" value="1"/>
</dbReference>
<dbReference type="AlphaFoldDB" id="A0AAE1ASZ4"/>
<feature type="non-terminal residue" evidence="9">
    <location>
        <position position="145"/>
    </location>
</feature>
<comment type="caution">
    <text evidence="9">The sequence shown here is derived from an EMBL/GenBank/DDBJ whole genome shotgun (WGS) entry which is preliminary data.</text>
</comment>
<keyword evidence="3" id="KW-0732">Signal</keyword>
<dbReference type="GO" id="GO:0001653">
    <property type="term" value="F:peptide receptor activity"/>
    <property type="evidence" value="ECO:0007669"/>
    <property type="project" value="TreeGrafter"/>
</dbReference>
<sequence>MWNRSFSGITGTVSIDRNGDRNVDYSLLDLNTDTETFEVVADYFGNNKQYTAYRDRKIRWAAGRAGPPPDTPVCGFDNSKCPPKEPFPEYVIVIIVLGSSLVIVLIVTFFVYSETPTTATALLTRTVHLNDVGNRQLFTKTGYYK</sequence>
<evidence type="ECO:0000313" key="9">
    <source>
        <dbReference type="EMBL" id="KAK3793475.1"/>
    </source>
</evidence>
<dbReference type="InterPro" id="IPR028082">
    <property type="entry name" value="Peripla_BP_I"/>
</dbReference>
<evidence type="ECO:0000256" key="2">
    <source>
        <dbReference type="ARBA" id="ARBA00004167"/>
    </source>
</evidence>
<keyword evidence="4" id="KW-0547">Nucleotide-binding</keyword>
<evidence type="ECO:0000313" key="10">
    <source>
        <dbReference type="Proteomes" id="UP001283361"/>
    </source>
</evidence>
<accession>A0AAE1ASZ4</accession>
<dbReference type="FunFam" id="3.40.50.2300:FF:000153">
    <property type="entry name" value="Guanylate cyclase"/>
    <property type="match status" value="1"/>
</dbReference>
<gene>
    <name evidence="9" type="ORF">RRG08_055773</name>
</gene>
<dbReference type="GO" id="GO:0000166">
    <property type="term" value="F:nucleotide binding"/>
    <property type="evidence" value="ECO:0007669"/>
    <property type="project" value="UniProtKB-KW"/>
</dbReference>
<evidence type="ECO:0000256" key="5">
    <source>
        <dbReference type="ARBA" id="ARBA00023170"/>
    </source>
</evidence>
<dbReference type="PANTHER" id="PTHR11920:SF494">
    <property type="entry name" value="ATRIAL NATRIURETIC PEPTIDE RECEPTOR 2"/>
    <property type="match status" value="1"/>
</dbReference>
<dbReference type="GO" id="GO:0004383">
    <property type="term" value="F:guanylate cyclase activity"/>
    <property type="evidence" value="ECO:0007669"/>
    <property type="project" value="UniProtKB-EC"/>
</dbReference>
<dbReference type="GO" id="GO:0004016">
    <property type="term" value="F:adenylate cyclase activity"/>
    <property type="evidence" value="ECO:0007669"/>
    <property type="project" value="TreeGrafter"/>
</dbReference>
<comment type="subcellular location">
    <subcellularLocation>
        <location evidence="2">Membrane</location>
        <topology evidence="2">Single-pass membrane protein</topology>
    </subcellularLocation>
</comment>
<evidence type="ECO:0000256" key="8">
    <source>
        <dbReference type="SAM" id="Phobius"/>
    </source>
</evidence>
<keyword evidence="10" id="KW-1185">Reference proteome</keyword>
<dbReference type="PRINTS" id="PR00255">
    <property type="entry name" value="NATPEPTIDER"/>
</dbReference>
<proteinExistence type="predicted"/>
<keyword evidence="7" id="KW-0456">Lyase</keyword>
<name>A0AAE1ASZ4_9GAST</name>
<dbReference type="PANTHER" id="PTHR11920">
    <property type="entry name" value="GUANYLYL CYCLASE"/>
    <property type="match status" value="1"/>
</dbReference>
<keyword evidence="8" id="KW-0472">Membrane</keyword>
<feature type="transmembrane region" description="Helical" evidence="8">
    <location>
        <begin position="90"/>
        <end position="112"/>
    </location>
</feature>
<comment type="catalytic activity">
    <reaction evidence="1">
        <text>GTP = 3',5'-cyclic GMP + diphosphate</text>
        <dbReference type="Rhea" id="RHEA:13665"/>
        <dbReference type="ChEBI" id="CHEBI:33019"/>
        <dbReference type="ChEBI" id="CHEBI:37565"/>
        <dbReference type="ChEBI" id="CHEBI:57746"/>
        <dbReference type="EC" id="4.6.1.2"/>
    </reaction>
</comment>
<dbReference type="GO" id="GO:0005886">
    <property type="term" value="C:plasma membrane"/>
    <property type="evidence" value="ECO:0007669"/>
    <property type="project" value="TreeGrafter"/>
</dbReference>
<protein>
    <submittedName>
        <fullName evidence="9">Uncharacterized protein</fullName>
    </submittedName>
</protein>